<name>A0A8C9PI52_SPEDA</name>
<evidence type="ECO:0000256" key="1">
    <source>
        <dbReference type="SAM" id="SignalP"/>
    </source>
</evidence>
<dbReference type="InterPro" id="IPR051295">
    <property type="entry name" value="LGI_related"/>
</dbReference>
<protein>
    <submittedName>
        <fullName evidence="2">Uncharacterized protein</fullName>
    </submittedName>
</protein>
<accession>A0A8C9PI52</accession>
<feature type="signal peptide" evidence="1">
    <location>
        <begin position="1"/>
        <end position="21"/>
    </location>
</feature>
<dbReference type="PANTHER" id="PTHR24367:SF268">
    <property type="entry name" value="LEUCINE-RICH REPEAT LGI FAMILY MEMBER 4"/>
    <property type="match status" value="1"/>
</dbReference>
<proteinExistence type="predicted"/>
<evidence type="ECO:0000313" key="2">
    <source>
        <dbReference type="Ensembl" id="ENSSDAP00000008717.1"/>
    </source>
</evidence>
<reference evidence="2" key="1">
    <citation type="submission" date="2025-08" db="UniProtKB">
        <authorList>
            <consortium name="Ensembl"/>
        </authorList>
    </citation>
    <scope>IDENTIFICATION</scope>
</reference>
<dbReference type="GO" id="GO:0005615">
    <property type="term" value="C:extracellular space"/>
    <property type="evidence" value="ECO:0007669"/>
    <property type="project" value="TreeGrafter"/>
</dbReference>
<keyword evidence="1" id="KW-0732">Signal</keyword>
<evidence type="ECO:0000313" key="3">
    <source>
        <dbReference type="Proteomes" id="UP000694422"/>
    </source>
</evidence>
<feature type="chain" id="PRO_5034635116" evidence="1">
    <location>
        <begin position="22"/>
        <end position="90"/>
    </location>
</feature>
<dbReference type="PANTHER" id="PTHR24367">
    <property type="entry name" value="LEUCINE-RICH REPEAT-CONTAINING PROTEIN"/>
    <property type="match status" value="1"/>
</dbReference>
<dbReference type="GO" id="GO:0042551">
    <property type="term" value="P:neuron maturation"/>
    <property type="evidence" value="ECO:0007669"/>
    <property type="project" value="TreeGrafter"/>
</dbReference>
<sequence>MGRSGILLLLLLLLLAGPGGAGPGVGVAWRPPKGKCPPRCSCSKDSALCEGSQDLPESFSRTLLSLSLVRTGVTQLKAGSFLRVPSLHLL</sequence>
<reference evidence="2" key="2">
    <citation type="submission" date="2025-09" db="UniProtKB">
        <authorList>
            <consortium name="Ensembl"/>
        </authorList>
    </citation>
    <scope>IDENTIFICATION</scope>
</reference>
<dbReference type="Proteomes" id="UP000694422">
    <property type="component" value="Unplaced"/>
</dbReference>
<dbReference type="GO" id="GO:0022011">
    <property type="term" value="P:myelination in peripheral nervous system"/>
    <property type="evidence" value="ECO:0007669"/>
    <property type="project" value="TreeGrafter"/>
</dbReference>
<dbReference type="Ensembl" id="ENSSDAT00000009909.1">
    <property type="protein sequence ID" value="ENSSDAP00000008717.1"/>
    <property type="gene ID" value="ENSSDAG00000007953.1"/>
</dbReference>
<keyword evidence="3" id="KW-1185">Reference proteome</keyword>
<dbReference type="AlphaFoldDB" id="A0A8C9PI52"/>
<organism evidence="2 3">
    <name type="scientific">Spermophilus dauricus</name>
    <name type="common">Daurian ground squirrel</name>
    <dbReference type="NCBI Taxonomy" id="99837"/>
    <lineage>
        <taxon>Eukaryota</taxon>
        <taxon>Metazoa</taxon>
        <taxon>Chordata</taxon>
        <taxon>Craniata</taxon>
        <taxon>Vertebrata</taxon>
        <taxon>Euteleostomi</taxon>
        <taxon>Mammalia</taxon>
        <taxon>Eutheria</taxon>
        <taxon>Euarchontoglires</taxon>
        <taxon>Glires</taxon>
        <taxon>Rodentia</taxon>
        <taxon>Sciuromorpha</taxon>
        <taxon>Sciuridae</taxon>
        <taxon>Xerinae</taxon>
        <taxon>Marmotini</taxon>
        <taxon>Spermophilus</taxon>
    </lineage>
</organism>